<feature type="transmembrane region" description="Helical" evidence="5">
    <location>
        <begin position="7"/>
        <end position="25"/>
    </location>
</feature>
<dbReference type="GO" id="GO:0015179">
    <property type="term" value="F:L-amino acid transmembrane transporter activity"/>
    <property type="evidence" value="ECO:0007669"/>
    <property type="project" value="TreeGrafter"/>
</dbReference>
<keyword evidence="4 5" id="KW-0472">Membrane</keyword>
<feature type="transmembrane region" description="Helical" evidence="5">
    <location>
        <begin position="45"/>
        <end position="64"/>
    </location>
</feature>
<dbReference type="EMBL" id="JAACXV010018221">
    <property type="protein sequence ID" value="KAF7264116.1"/>
    <property type="molecule type" value="Genomic_DNA"/>
</dbReference>
<comment type="subcellular location">
    <subcellularLocation>
        <location evidence="1">Membrane</location>
        <topology evidence="1">Multi-pass membrane protein</topology>
    </subcellularLocation>
</comment>
<dbReference type="InterPro" id="IPR013057">
    <property type="entry name" value="AA_transpt_TM"/>
</dbReference>
<feature type="transmembrane region" description="Helical" evidence="5">
    <location>
        <begin position="185"/>
        <end position="207"/>
    </location>
</feature>
<feature type="transmembrane region" description="Helical" evidence="5">
    <location>
        <begin position="274"/>
        <end position="295"/>
    </location>
</feature>
<keyword evidence="8" id="KW-1185">Reference proteome</keyword>
<accession>A0A834LXS4</accession>
<dbReference type="Proteomes" id="UP000625711">
    <property type="component" value="Unassembled WGS sequence"/>
</dbReference>
<evidence type="ECO:0000259" key="6">
    <source>
        <dbReference type="Pfam" id="PF01490"/>
    </source>
</evidence>
<evidence type="ECO:0000256" key="4">
    <source>
        <dbReference type="ARBA" id="ARBA00023136"/>
    </source>
</evidence>
<feature type="non-terminal residue" evidence="7">
    <location>
        <position position="1"/>
    </location>
</feature>
<keyword evidence="2 5" id="KW-0812">Transmembrane</keyword>
<feature type="transmembrane region" description="Helical" evidence="5">
    <location>
        <begin position="162"/>
        <end position="179"/>
    </location>
</feature>
<sequence>IICSISVIIVISVFALTCTCLFLDSPPTNSPSPITISEGLEFWKHIITAYGIIAFQFDVHPVILTIQMDMKNKSKLYVAVIGGFVVSISMFAVVSILSVVKHGFGTTSPSLLETLPTSVPLHIAAVLVAVQLCLTSVVSNNALYQDMEDCLNISREFNTKRCILRTILTLLAILLAESVPRFDLVMSLIGGTLTAPLIFILPPLFYVKISRLYEDNLNMTKREILNNLDRMKPSTSHCNLAKYYETKFREEFRSYASRRYIVYEWICSKEMEKILCILIVVAAITCTSFSTYLNIDNSALSYTNFTKPCIYNIAVNVLHL</sequence>
<evidence type="ECO:0000313" key="8">
    <source>
        <dbReference type="Proteomes" id="UP000625711"/>
    </source>
</evidence>
<name>A0A834LXS4_RHYFE</name>
<dbReference type="GO" id="GO:0016020">
    <property type="term" value="C:membrane"/>
    <property type="evidence" value="ECO:0007669"/>
    <property type="project" value="UniProtKB-SubCell"/>
</dbReference>
<organism evidence="7 8">
    <name type="scientific">Rhynchophorus ferrugineus</name>
    <name type="common">Red palm weevil</name>
    <name type="synonym">Curculio ferrugineus</name>
    <dbReference type="NCBI Taxonomy" id="354439"/>
    <lineage>
        <taxon>Eukaryota</taxon>
        <taxon>Metazoa</taxon>
        <taxon>Ecdysozoa</taxon>
        <taxon>Arthropoda</taxon>
        <taxon>Hexapoda</taxon>
        <taxon>Insecta</taxon>
        <taxon>Pterygota</taxon>
        <taxon>Neoptera</taxon>
        <taxon>Endopterygota</taxon>
        <taxon>Coleoptera</taxon>
        <taxon>Polyphaga</taxon>
        <taxon>Cucujiformia</taxon>
        <taxon>Curculionidae</taxon>
        <taxon>Dryophthorinae</taxon>
        <taxon>Rhynchophorus</taxon>
    </lineage>
</organism>
<gene>
    <name evidence="7" type="ORF">GWI33_000611</name>
</gene>
<protein>
    <recommendedName>
        <fullName evidence="6">Amino acid transporter transmembrane domain-containing protein</fullName>
    </recommendedName>
</protein>
<comment type="caution">
    <text evidence="7">The sequence shown here is derived from an EMBL/GenBank/DDBJ whole genome shotgun (WGS) entry which is preliminary data.</text>
</comment>
<evidence type="ECO:0000256" key="1">
    <source>
        <dbReference type="ARBA" id="ARBA00004141"/>
    </source>
</evidence>
<evidence type="ECO:0000256" key="2">
    <source>
        <dbReference type="ARBA" id="ARBA00022692"/>
    </source>
</evidence>
<reference evidence="7" key="1">
    <citation type="submission" date="2020-08" db="EMBL/GenBank/DDBJ databases">
        <title>Genome sequencing and assembly of the red palm weevil Rhynchophorus ferrugineus.</title>
        <authorList>
            <person name="Dias G.B."/>
            <person name="Bergman C.M."/>
            <person name="Manee M."/>
        </authorList>
    </citation>
    <scope>NUCLEOTIDE SEQUENCE</scope>
    <source>
        <strain evidence="7">AA-2017</strain>
        <tissue evidence="7">Whole larva</tissue>
    </source>
</reference>
<dbReference type="PANTHER" id="PTHR22950">
    <property type="entry name" value="AMINO ACID TRANSPORTER"/>
    <property type="match status" value="1"/>
</dbReference>
<feature type="transmembrane region" description="Helical" evidence="5">
    <location>
        <begin position="119"/>
        <end position="142"/>
    </location>
</feature>
<evidence type="ECO:0000313" key="7">
    <source>
        <dbReference type="EMBL" id="KAF7264116.1"/>
    </source>
</evidence>
<proteinExistence type="predicted"/>
<dbReference type="AlphaFoldDB" id="A0A834LXS4"/>
<keyword evidence="3 5" id="KW-1133">Transmembrane helix</keyword>
<evidence type="ECO:0000256" key="3">
    <source>
        <dbReference type="ARBA" id="ARBA00022989"/>
    </source>
</evidence>
<evidence type="ECO:0000256" key="5">
    <source>
        <dbReference type="SAM" id="Phobius"/>
    </source>
</evidence>
<feature type="domain" description="Amino acid transporter transmembrane" evidence="6">
    <location>
        <begin position="37"/>
        <end position="216"/>
    </location>
</feature>
<feature type="transmembrane region" description="Helical" evidence="5">
    <location>
        <begin position="76"/>
        <end position="99"/>
    </location>
</feature>
<dbReference type="Pfam" id="PF01490">
    <property type="entry name" value="Aa_trans"/>
    <property type="match status" value="1"/>
</dbReference>
<dbReference type="OrthoDB" id="28208at2759"/>